<dbReference type="Proteomes" id="UP000823896">
    <property type="component" value="Unassembled WGS sequence"/>
</dbReference>
<gene>
    <name evidence="7" type="ORF">H9702_06345</name>
</gene>
<evidence type="ECO:0000259" key="6">
    <source>
        <dbReference type="SMART" id="SM00983"/>
    </source>
</evidence>
<dbReference type="SUPFAM" id="SSF63999">
    <property type="entry name" value="Thiamin pyrophosphokinase, catalytic domain"/>
    <property type="match status" value="1"/>
</dbReference>
<dbReference type="Gene3D" id="3.40.50.10240">
    <property type="entry name" value="Thiamin pyrophosphokinase, catalytic domain"/>
    <property type="match status" value="1"/>
</dbReference>
<feature type="domain" description="Thiamin pyrophosphokinase thiamin-binding" evidence="6">
    <location>
        <begin position="131"/>
        <end position="193"/>
    </location>
</feature>
<dbReference type="GO" id="GO:0006772">
    <property type="term" value="P:thiamine metabolic process"/>
    <property type="evidence" value="ECO:0007669"/>
    <property type="project" value="UniProtKB-UniRule"/>
</dbReference>
<dbReference type="InterPro" id="IPR006282">
    <property type="entry name" value="Thi_PPkinase"/>
</dbReference>
<evidence type="ECO:0000256" key="3">
    <source>
        <dbReference type="ARBA" id="ARBA00022777"/>
    </source>
</evidence>
<dbReference type="NCBIfam" id="TIGR01378">
    <property type="entry name" value="thi_PPkinase"/>
    <property type="match status" value="1"/>
</dbReference>
<dbReference type="GO" id="GO:0016301">
    <property type="term" value="F:kinase activity"/>
    <property type="evidence" value="ECO:0007669"/>
    <property type="project" value="UniProtKB-KW"/>
</dbReference>
<dbReference type="AlphaFoldDB" id="A0A9D2SUZ9"/>
<dbReference type="CDD" id="cd07995">
    <property type="entry name" value="TPK"/>
    <property type="match status" value="1"/>
</dbReference>
<organism evidence="7 8">
    <name type="scientific">Candidatus Merdibacter merdavium</name>
    <dbReference type="NCBI Taxonomy" id="2838692"/>
    <lineage>
        <taxon>Bacteria</taxon>
        <taxon>Bacillati</taxon>
        <taxon>Bacillota</taxon>
        <taxon>Erysipelotrichia</taxon>
        <taxon>Erysipelotrichales</taxon>
        <taxon>Erysipelotrichaceae</taxon>
        <taxon>Merdibacter</taxon>
    </lineage>
</organism>
<protein>
    <recommendedName>
        <fullName evidence="5">Thiamine diphosphokinase</fullName>
        <ecNumber evidence="5">2.7.6.2</ecNumber>
    </recommendedName>
</protein>
<keyword evidence="4" id="KW-0067">ATP-binding</keyword>
<dbReference type="InterPro" id="IPR036759">
    <property type="entry name" value="TPK_catalytic_sf"/>
</dbReference>
<accession>A0A9D2SUZ9</accession>
<dbReference type="SUPFAM" id="SSF63862">
    <property type="entry name" value="Thiamin pyrophosphokinase, substrate-binding domain"/>
    <property type="match status" value="1"/>
</dbReference>
<dbReference type="InterPro" id="IPR036371">
    <property type="entry name" value="TPK_B1-bd_sf"/>
</dbReference>
<dbReference type="SMART" id="SM00983">
    <property type="entry name" value="TPK_B1_binding"/>
    <property type="match status" value="1"/>
</dbReference>
<dbReference type="Pfam" id="PF04263">
    <property type="entry name" value="TPK_catalytic"/>
    <property type="match status" value="1"/>
</dbReference>
<evidence type="ECO:0000256" key="1">
    <source>
        <dbReference type="ARBA" id="ARBA00022679"/>
    </source>
</evidence>
<proteinExistence type="predicted"/>
<dbReference type="PANTHER" id="PTHR41299">
    <property type="entry name" value="THIAMINE PYROPHOSPHOKINASE"/>
    <property type="match status" value="1"/>
</dbReference>
<reference evidence="7" key="1">
    <citation type="journal article" date="2021" name="PeerJ">
        <title>Extensive microbial diversity within the chicken gut microbiome revealed by metagenomics and culture.</title>
        <authorList>
            <person name="Gilroy R."/>
            <person name="Ravi A."/>
            <person name="Getino M."/>
            <person name="Pursley I."/>
            <person name="Horton D.L."/>
            <person name="Alikhan N.F."/>
            <person name="Baker D."/>
            <person name="Gharbi K."/>
            <person name="Hall N."/>
            <person name="Watson M."/>
            <person name="Adriaenssens E.M."/>
            <person name="Foster-Nyarko E."/>
            <person name="Jarju S."/>
            <person name="Secka A."/>
            <person name="Antonio M."/>
            <person name="Oren A."/>
            <person name="Chaudhuri R.R."/>
            <person name="La Ragione R."/>
            <person name="Hildebrand F."/>
            <person name="Pallen M.J."/>
        </authorList>
    </citation>
    <scope>NUCLEOTIDE SEQUENCE</scope>
    <source>
        <strain evidence="7">CHK187-11901</strain>
    </source>
</reference>
<dbReference type="InterPro" id="IPR007373">
    <property type="entry name" value="Thiamin_PyroPKinase_B1-bd"/>
</dbReference>
<evidence type="ECO:0000313" key="7">
    <source>
        <dbReference type="EMBL" id="HJC36733.1"/>
    </source>
</evidence>
<keyword evidence="3" id="KW-0418">Kinase</keyword>
<dbReference type="GO" id="GO:0005524">
    <property type="term" value="F:ATP binding"/>
    <property type="evidence" value="ECO:0007669"/>
    <property type="project" value="UniProtKB-KW"/>
</dbReference>
<dbReference type="InterPro" id="IPR053149">
    <property type="entry name" value="TPK"/>
</dbReference>
<evidence type="ECO:0000256" key="2">
    <source>
        <dbReference type="ARBA" id="ARBA00022741"/>
    </source>
</evidence>
<evidence type="ECO:0000256" key="4">
    <source>
        <dbReference type="ARBA" id="ARBA00022840"/>
    </source>
</evidence>
<evidence type="ECO:0000313" key="8">
    <source>
        <dbReference type="Proteomes" id="UP000823896"/>
    </source>
</evidence>
<sequence>MSVIVLVSPLSRQVPLLEGADYAGVDAGALCCMRQGIPMVFAIGDFDTAGTEKTRIALSTECHVLPCRKNETDMESALLEAKARGYDTIILYGVLQGRFDHTMANLYLLLHRDPAIWLMDEKNRVRIIGKGVYHICKEYRYLSFLALEDSCISESGVSYPLTRRQISVQDIYTISNEITASSARIEVHSGRLLMMECDDQHE</sequence>
<keyword evidence="2" id="KW-0547">Nucleotide-binding</keyword>
<dbReference type="InterPro" id="IPR007371">
    <property type="entry name" value="TPK_catalytic"/>
</dbReference>
<comment type="caution">
    <text evidence="7">The sequence shown here is derived from an EMBL/GenBank/DDBJ whole genome shotgun (WGS) entry which is preliminary data.</text>
</comment>
<reference evidence="7" key="2">
    <citation type="submission" date="2021-04" db="EMBL/GenBank/DDBJ databases">
        <authorList>
            <person name="Gilroy R."/>
        </authorList>
    </citation>
    <scope>NUCLEOTIDE SEQUENCE</scope>
    <source>
        <strain evidence="7">CHK187-11901</strain>
    </source>
</reference>
<keyword evidence="1 7" id="KW-0808">Transferase</keyword>
<dbReference type="GO" id="GO:0004788">
    <property type="term" value="F:thiamine diphosphokinase activity"/>
    <property type="evidence" value="ECO:0007669"/>
    <property type="project" value="UniProtKB-UniRule"/>
</dbReference>
<dbReference type="Pfam" id="PF04265">
    <property type="entry name" value="TPK_B1_binding"/>
    <property type="match status" value="1"/>
</dbReference>
<dbReference type="EC" id="2.7.6.2" evidence="5"/>
<dbReference type="EMBL" id="DWWM01000042">
    <property type="protein sequence ID" value="HJC36733.1"/>
    <property type="molecule type" value="Genomic_DNA"/>
</dbReference>
<dbReference type="GO" id="GO:0030975">
    <property type="term" value="F:thiamine binding"/>
    <property type="evidence" value="ECO:0007669"/>
    <property type="project" value="InterPro"/>
</dbReference>
<name>A0A9D2SUZ9_9FIRM</name>
<evidence type="ECO:0000256" key="5">
    <source>
        <dbReference type="NCBIfam" id="TIGR01378"/>
    </source>
</evidence>
<dbReference type="GO" id="GO:0009229">
    <property type="term" value="P:thiamine diphosphate biosynthetic process"/>
    <property type="evidence" value="ECO:0007669"/>
    <property type="project" value="InterPro"/>
</dbReference>
<dbReference type="PANTHER" id="PTHR41299:SF1">
    <property type="entry name" value="THIAMINE PYROPHOSPHOKINASE"/>
    <property type="match status" value="1"/>
</dbReference>